<proteinExistence type="inferred from homology"/>
<dbReference type="PANTHER" id="PTHR22911">
    <property type="entry name" value="ACYL-MALONYL CONDENSING ENZYME-RELATED"/>
    <property type="match status" value="1"/>
</dbReference>
<reference evidence="8" key="1">
    <citation type="submission" date="2022-05" db="EMBL/GenBank/DDBJ databases">
        <authorList>
            <person name="Park J.-S."/>
        </authorList>
    </citation>
    <scope>NUCLEOTIDE SEQUENCE</scope>
    <source>
        <strain evidence="8">2012CJ41-6</strain>
    </source>
</reference>
<evidence type="ECO:0000256" key="3">
    <source>
        <dbReference type="ARBA" id="ARBA00022692"/>
    </source>
</evidence>
<feature type="transmembrane region" description="Helical" evidence="6">
    <location>
        <begin position="262"/>
        <end position="280"/>
    </location>
</feature>
<feature type="transmembrane region" description="Helical" evidence="6">
    <location>
        <begin position="34"/>
        <end position="53"/>
    </location>
</feature>
<evidence type="ECO:0000256" key="4">
    <source>
        <dbReference type="ARBA" id="ARBA00022989"/>
    </source>
</evidence>
<evidence type="ECO:0000259" key="7">
    <source>
        <dbReference type="Pfam" id="PF00892"/>
    </source>
</evidence>
<evidence type="ECO:0000313" key="9">
    <source>
        <dbReference type="Proteomes" id="UP001203880"/>
    </source>
</evidence>
<comment type="subcellular location">
    <subcellularLocation>
        <location evidence="1">Membrane</location>
        <topology evidence="1">Multi-pass membrane protein</topology>
    </subcellularLocation>
</comment>
<keyword evidence="9" id="KW-1185">Reference proteome</keyword>
<protein>
    <submittedName>
        <fullName evidence="8">DMT family transporter</fullName>
    </submittedName>
</protein>
<feature type="transmembrane region" description="Helical" evidence="6">
    <location>
        <begin position="178"/>
        <end position="197"/>
    </location>
</feature>
<feature type="transmembrane region" description="Helical" evidence="6">
    <location>
        <begin position="240"/>
        <end position="256"/>
    </location>
</feature>
<dbReference type="Gene3D" id="1.10.3730.20">
    <property type="match status" value="1"/>
</dbReference>
<feature type="domain" description="EamA" evidence="7">
    <location>
        <begin position="6"/>
        <end position="139"/>
    </location>
</feature>
<dbReference type="EMBL" id="JAMFMB010000029">
    <property type="protein sequence ID" value="MCL6285493.1"/>
    <property type="molecule type" value="Genomic_DNA"/>
</dbReference>
<feature type="transmembrane region" description="Helical" evidence="6">
    <location>
        <begin position="125"/>
        <end position="143"/>
    </location>
</feature>
<feature type="transmembrane region" description="Helical" evidence="6">
    <location>
        <begin position="149"/>
        <end position="166"/>
    </location>
</feature>
<feature type="transmembrane region" description="Helical" evidence="6">
    <location>
        <begin position="203"/>
        <end position="228"/>
    </location>
</feature>
<evidence type="ECO:0000256" key="2">
    <source>
        <dbReference type="ARBA" id="ARBA00009853"/>
    </source>
</evidence>
<keyword evidence="5 6" id="KW-0472">Membrane</keyword>
<sequence length="291" mass="31840">MSPNLRGALLMCGSMAGFTFNDAIIKYLGTELPLFQIVVLRGVLTCFFIYLLARRLGMFHLRFPAQDRVLVLIRCLSEVAVTYFFLNALLHMPLANVTAVLQALPLTVTLGAALFFREQVGWRRMLAIAVGFCGMLLIVRPGAEGFTQHSYFALLAVVMITIRDLVTRQMSAQVPSMMVTFATALTVTIAAGFASLTEPWVPVTLPLAGLILTASGFILLGYLCSVLVMRAGDVGFIAPFRYSGLIWALALGWMVFGDWPDPVTMLGGALVVATGLFTLFRERFAQTQPKT</sequence>
<gene>
    <name evidence="8" type="ORF">M3P21_18340</name>
</gene>
<comment type="similarity">
    <text evidence="2">Belongs to the drug/metabolite transporter (DMT) superfamily. 10 TMS drug/metabolite exporter (DME) (TC 2.A.7.3) family.</text>
</comment>
<accession>A0ABT0Q8J5</accession>
<keyword evidence="3 6" id="KW-0812">Transmembrane</keyword>
<dbReference type="Pfam" id="PF00892">
    <property type="entry name" value="EamA"/>
    <property type="match status" value="1"/>
</dbReference>
<evidence type="ECO:0000256" key="1">
    <source>
        <dbReference type="ARBA" id="ARBA00004141"/>
    </source>
</evidence>
<feature type="transmembrane region" description="Helical" evidence="6">
    <location>
        <begin position="7"/>
        <end position="28"/>
    </location>
</feature>
<evidence type="ECO:0000256" key="5">
    <source>
        <dbReference type="ARBA" id="ARBA00023136"/>
    </source>
</evidence>
<dbReference type="SUPFAM" id="SSF103481">
    <property type="entry name" value="Multidrug resistance efflux transporter EmrE"/>
    <property type="match status" value="2"/>
</dbReference>
<dbReference type="Proteomes" id="UP001203880">
    <property type="component" value="Unassembled WGS sequence"/>
</dbReference>
<evidence type="ECO:0000256" key="6">
    <source>
        <dbReference type="SAM" id="Phobius"/>
    </source>
</evidence>
<organism evidence="8 9">
    <name type="scientific">Ruegeria spongiae</name>
    <dbReference type="NCBI Taxonomy" id="2942209"/>
    <lineage>
        <taxon>Bacteria</taxon>
        <taxon>Pseudomonadati</taxon>
        <taxon>Pseudomonadota</taxon>
        <taxon>Alphaproteobacteria</taxon>
        <taxon>Rhodobacterales</taxon>
        <taxon>Roseobacteraceae</taxon>
        <taxon>Ruegeria</taxon>
    </lineage>
</organism>
<dbReference type="InterPro" id="IPR037185">
    <property type="entry name" value="EmrE-like"/>
</dbReference>
<feature type="transmembrane region" description="Helical" evidence="6">
    <location>
        <begin position="96"/>
        <end position="116"/>
    </location>
</feature>
<dbReference type="PANTHER" id="PTHR22911:SF6">
    <property type="entry name" value="SOLUTE CARRIER FAMILY 35 MEMBER G1"/>
    <property type="match status" value="1"/>
</dbReference>
<comment type="caution">
    <text evidence="8">The sequence shown here is derived from an EMBL/GenBank/DDBJ whole genome shotgun (WGS) entry which is preliminary data.</text>
</comment>
<dbReference type="InterPro" id="IPR000620">
    <property type="entry name" value="EamA_dom"/>
</dbReference>
<keyword evidence="4 6" id="KW-1133">Transmembrane helix</keyword>
<name>A0ABT0Q8J5_9RHOB</name>
<feature type="transmembrane region" description="Helical" evidence="6">
    <location>
        <begin position="69"/>
        <end position="90"/>
    </location>
</feature>
<evidence type="ECO:0000313" key="8">
    <source>
        <dbReference type="EMBL" id="MCL6285493.1"/>
    </source>
</evidence>